<feature type="region of interest" description="Disordered" evidence="8">
    <location>
        <begin position="197"/>
        <end position="217"/>
    </location>
</feature>
<organism evidence="10 11">
    <name type="scientific">Alkalispirillum mobile</name>
    <dbReference type="NCBI Taxonomy" id="85925"/>
    <lineage>
        <taxon>Bacteria</taxon>
        <taxon>Pseudomonadati</taxon>
        <taxon>Pseudomonadota</taxon>
        <taxon>Gammaproteobacteria</taxon>
        <taxon>Chromatiales</taxon>
        <taxon>Ectothiorhodospiraceae</taxon>
        <taxon>Alkalispirillum</taxon>
    </lineage>
</organism>
<feature type="binding site" evidence="7">
    <location>
        <position position="113"/>
    </location>
    <ligand>
        <name>Zn(2+)</name>
        <dbReference type="ChEBI" id="CHEBI:29105"/>
        <label>1</label>
    </ligand>
</feature>
<evidence type="ECO:0000256" key="5">
    <source>
        <dbReference type="ARBA" id="ARBA00022801"/>
    </source>
</evidence>
<evidence type="ECO:0000256" key="3">
    <source>
        <dbReference type="ARBA" id="ARBA00006759"/>
    </source>
</evidence>
<feature type="binding site" evidence="7">
    <location>
        <position position="168"/>
    </location>
    <ligand>
        <name>Zn(2+)</name>
        <dbReference type="ChEBI" id="CHEBI:29105"/>
        <label>2</label>
    </ligand>
</feature>
<dbReference type="InterPro" id="IPR017782">
    <property type="entry name" value="Hydroxyacylglutathione_Hdrlase"/>
</dbReference>
<comment type="function">
    <text evidence="7">Thiolesterase that catalyzes the hydrolysis of S-D-lactoyl-glutathione to form glutathione and D-lactic acid.</text>
</comment>
<evidence type="ECO:0000256" key="1">
    <source>
        <dbReference type="ARBA" id="ARBA00001623"/>
    </source>
</evidence>
<dbReference type="GO" id="GO:0019243">
    <property type="term" value="P:methylglyoxal catabolic process to D-lactate via S-lactoyl-glutathione"/>
    <property type="evidence" value="ECO:0007669"/>
    <property type="project" value="UniProtKB-UniRule"/>
</dbReference>
<evidence type="ECO:0000313" key="10">
    <source>
        <dbReference type="EMBL" id="RLK50853.1"/>
    </source>
</evidence>
<dbReference type="Proteomes" id="UP000275461">
    <property type="component" value="Unassembled WGS sequence"/>
</dbReference>
<dbReference type="Pfam" id="PF16123">
    <property type="entry name" value="HAGH_C"/>
    <property type="match status" value="1"/>
</dbReference>
<feature type="binding site" evidence="7">
    <location>
        <position position="130"/>
    </location>
    <ligand>
        <name>Zn(2+)</name>
        <dbReference type="ChEBI" id="CHEBI:29105"/>
        <label>1</label>
    </ligand>
</feature>
<reference evidence="10 11" key="1">
    <citation type="submission" date="2018-10" db="EMBL/GenBank/DDBJ databases">
        <title>Genomic Encyclopedia of Type Strains, Phase IV (KMG-IV): sequencing the most valuable type-strain genomes for metagenomic binning, comparative biology and taxonomic classification.</title>
        <authorList>
            <person name="Goeker M."/>
        </authorList>
    </citation>
    <scope>NUCLEOTIDE SEQUENCE [LARGE SCALE GENOMIC DNA]</scope>
    <source>
        <strain evidence="10 11">DSM 12769</strain>
    </source>
</reference>
<feature type="binding site" evidence="7">
    <location>
        <position position="55"/>
    </location>
    <ligand>
        <name>Zn(2+)</name>
        <dbReference type="ChEBI" id="CHEBI:29105"/>
        <label>1</label>
    </ligand>
</feature>
<dbReference type="InterPro" id="IPR050110">
    <property type="entry name" value="Glyoxalase_II_hydrolase"/>
</dbReference>
<keyword evidence="11" id="KW-1185">Reference proteome</keyword>
<feature type="binding site" evidence="7">
    <location>
        <position position="130"/>
    </location>
    <ligand>
        <name>Zn(2+)</name>
        <dbReference type="ChEBI" id="CHEBI:29105"/>
        <label>2</label>
    </ligand>
</feature>
<feature type="domain" description="Metallo-beta-lactamase" evidence="9">
    <location>
        <begin position="12"/>
        <end position="168"/>
    </location>
</feature>
<comment type="pathway">
    <text evidence="2 7">Secondary metabolite metabolism; methylglyoxal degradation; (R)-lactate from methylglyoxal: step 2/2.</text>
</comment>
<dbReference type="PANTHER" id="PTHR43705">
    <property type="entry name" value="HYDROXYACYLGLUTATHIONE HYDROLASE"/>
    <property type="match status" value="1"/>
</dbReference>
<dbReference type="Gene3D" id="3.60.15.10">
    <property type="entry name" value="Ribonuclease Z/Hydroxyacylglutathione hydrolase-like"/>
    <property type="match status" value="1"/>
</dbReference>
<proteinExistence type="inferred from homology"/>
<dbReference type="InterPro" id="IPR001279">
    <property type="entry name" value="Metallo-B-lactamas"/>
</dbReference>
<dbReference type="OrthoDB" id="9802248at2"/>
<evidence type="ECO:0000256" key="6">
    <source>
        <dbReference type="ARBA" id="ARBA00022833"/>
    </source>
</evidence>
<dbReference type="Pfam" id="PF00753">
    <property type="entry name" value="Lactamase_B"/>
    <property type="match status" value="1"/>
</dbReference>
<dbReference type="PIRSF" id="PIRSF005457">
    <property type="entry name" value="Glx"/>
    <property type="match status" value="1"/>
</dbReference>
<feature type="binding site" evidence="7">
    <location>
        <position position="59"/>
    </location>
    <ligand>
        <name>Zn(2+)</name>
        <dbReference type="ChEBI" id="CHEBI:29105"/>
        <label>2</label>
    </ligand>
</feature>
<evidence type="ECO:0000256" key="7">
    <source>
        <dbReference type="HAMAP-Rule" id="MF_01374"/>
    </source>
</evidence>
<dbReference type="InterPro" id="IPR035680">
    <property type="entry name" value="Clx_II_MBL"/>
</dbReference>
<feature type="binding site" evidence="7">
    <location>
        <position position="60"/>
    </location>
    <ligand>
        <name>Zn(2+)</name>
        <dbReference type="ChEBI" id="CHEBI:29105"/>
        <label>2</label>
    </ligand>
</feature>
<comment type="subunit">
    <text evidence="7">Monomer.</text>
</comment>
<dbReference type="CDD" id="cd07723">
    <property type="entry name" value="hydroxyacylglutathione_hydrolase_MBL-fold"/>
    <property type="match status" value="1"/>
</dbReference>
<protein>
    <recommendedName>
        <fullName evidence="7">Hydroxyacylglutathione hydrolase</fullName>
        <ecNumber evidence="7">3.1.2.6</ecNumber>
    </recommendedName>
    <alternativeName>
        <fullName evidence="7">Glyoxalase II</fullName>
        <shortName evidence="7">Glx II</shortName>
    </alternativeName>
</protein>
<dbReference type="EC" id="3.1.2.6" evidence="7"/>
<keyword evidence="6 7" id="KW-0862">Zinc</keyword>
<dbReference type="InterPro" id="IPR032282">
    <property type="entry name" value="HAGH_C"/>
</dbReference>
<dbReference type="UniPathway" id="UPA00619">
    <property type="reaction ID" value="UER00676"/>
</dbReference>
<dbReference type="InterPro" id="IPR036866">
    <property type="entry name" value="RibonucZ/Hydroxyglut_hydro"/>
</dbReference>
<gene>
    <name evidence="7" type="primary">gloB</name>
    <name evidence="10" type="ORF">DFR31_0762</name>
</gene>
<dbReference type="HAMAP" id="MF_01374">
    <property type="entry name" value="Glyoxalase_2"/>
    <property type="match status" value="1"/>
</dbReference>
<comment type="cofactor">
    <cofactor evidence="7">
        <name>Zn(2+)</name>
        <dbReference type="ChEBI" id="CHEBI:29105"/>
    </cofactor>
    <text evidence="7">Binds 2 Zn(2+) ions per subunit.</text>
</comment>
<dbReference type="RefSeq" id="WP_121441309.1">
    <property type="nucleotide sequence ID" value="NZ_RCDA01000001.1"/>
</dbReference>
<keyword evidence="4 7" id="KW-0479">Metal-binding</keyword>
<feature type="binding site" evidence="7">
    <location>
        <position position="57"/>
    </location>
    <ligand>
        <name>Zn(2+)</name>
        <dbReference type="ChEBI" id="CHEBI:29105"/>
        <label>1</label>
    </ligand>
</feature>
<dbReference type="GO" id="GO:0046872">
    <property type="term" value="F:metal ion binding"/>
    <property type="evidence" value="ECO:0007669"/>
    <property type="project" value="UniProtKB-KW"/>
</dbReference>
<dbReference type="NCBIfam" id="TIGR03413">
    <property type="entry name" value="GSH_gloB"/>
    <property type="match status" value="1"/>
</dbReference>
<accession>A0A498C677</accession>
<evidence type="ECO:0000256" key="4">
    <source>
        <dbReference type="ARBA" id="ARBA00022723"/>
    </source>
</evidence>
<keyword evidence="5 7" id="KW-0378">Hydrolase</keyword>
<name>A0A498C677_9GAMM</name>
<dbReference type="GO" id="GO:0004416">
    <property type="term" value="F:hydroxyacylglutathione hydrolase activity"/>
    <property type="evidence" value="ECO:0007669"/>
    <property type="project" value="UniProtKB-UniRule"/>
</dbReference>
<comment type="similarity">
    <text evidence="3 7">Belongs to the metallo-beta-lactamase superfamily. Glyoxalase II family.</text>
</comment>
<evidence type="ECO:0000256" key="8">
    <source>
        <dbReference type="SAM" id="MobiDB-lite"/>
    </source>
</evidence>
<dbReference type="SUPFAM" id="SSF56281">
    <property type="entry name" value="Metallo-hydrolase/oxidoreductase"/>
    <property type="match status" value="1"/>
</dbReference>
<dbReference type="SMART" id="SM00849">
    <property type="entry name" value="Lactamase_B"/>
    <property type="match status" value="1"/>
</dbReference>
<comment type="catalytic activity">
    <reaction evidence="1 7">
        <text>an S-(2-hydroxyacyl)glutathione + H2O = a 2-hydroxy carboxylate + glutathione + H(+)</text>
        <dbReference type="Rhea" id="RHEA:21864"/>
        <dbReference type="ChEBI" id="CHEBI:15377"/>
        <dbReference type="ChEBI" id="CHEBI:15378"/>
        <dbReference type="ChEBI" id="CHEBI:57925"/>
        <dbReference type="ChEBI" id="CHEBI:58896"/>
        <dbReference type="ChEBI" id="CHEBI:71261"/>
        <dbReference type="EC" id="3.1.2.6"/>
    </reaction>
</comment>
<comment type="caution">
    <text evidence="10">The sequence shown here is derived from an EMBL/GenBank/DDBJ whole genome shotgun (WGS) entry which is preliminary data.</text>
</comment>
<dbReference type="AlphaFoldDB" id="A0A498C677"/>
<sequence>MIEIVAVPAFSDNYIWLAVDRDRRVAAVVDPGDAEPVEAALEAAGLELTAILITHHHHDHTGGVQALAGSHGVPVYGPADESIPGRTHALREGERFDVPGVGMALQVLEVPGHTAGHIALVGDGLVFAGDTLFAGGCGRIFEGTPEQMFSSLKKLSELPDDTLVYAGHEYTLANLRFALKADPDNAAVAERLRRVETAREQDRPTLPSRMADERATNPFLRAHEPALRASAERWADAVLDEPVAVFAALRRWKDQG</sequence>
<dbReference type="EMBL" id="RCDA01000001">
    <property type="protein sequence ID" value="RLK50853.1"/>
    <property type="molecule type" value="Genomic_DNA"/>
</dbReference>
<evidence type="ECO:0000256" key="2">
    <source>
        <dbReference type="ARBA" id="ARBA00004963"/>
    </source>
</evidence>
<dbReference type="PANTHER" id="PTHR43705:SF1">
    <property type="entry name" value="HYDROXYACYLGLUTATHIONE HYDROLASE GLOB"/>
    <property type="match status" value="1"/>
</dbReference>
<evidence type="ECO:0000313" key="11">
    <source>
        <dbReference type="Proteomes" id="UP000275461"/>
    </source>
</evidence>
<evidence type="ECO:0000259" key="9">
    <source>
        <dbReference type="SMART" id="SM00849"/>
    </source>
</evidence>